<keyword evidence="3" id="KW-1185">Reference proteome</keyword>
<name>N0BET2_9HYPH</name>
<dbReference type="KEGG" id="hdt:HYPDE_34768"/>
<dbReference type="HOGENOM" id="CLU_091638_3_0_5"/>
<dbReference type="AlphaFoldDB" id="N0BET2"/>
<dbReference type="Pfam" id="PF05239">
    <property type="entry name" value="PRC"/>
    <property type="match status" value="1"/>
</dbReference>
<dbReference type="Proteomes" id="UP000005952">
    <property type="component" value="Chromosome"/>
</dbReference>
<gene>
    <name evidence="2" type="ORF">HYPDE_34768</name>
</gene>
<reference evidence="2 3" key="1">
    <citation type="journal article" date="2013" name="Genome Announc.">
        <title>Genome sequences for three denitrifying bacterial strains isolated from a uranium- and nitrate-contaminated subsurface environment.</title>
        <authorList>
            <person name="Venkatramanan R."/>
            <person name="Prakash O."/>
            <person name="Woyke T."/>
            <person name="Chain P."/>
            <person name="Goodwin L.A."/>
            <person name="Watson D."/>
            <person name="Brooks S."/>
            <person name="Kostka J.E."/>
            <person name="Green S.J."/>
        </authorList>
    </citation>
    <scope>NUCLEOTIDE SEQUENCE [LARGE SCALE GENOMIC DNA]</scope>
    <source>
        <strain evidence="2 3">1NES1</strain>
    </source>
</reference>
<protein>
    <submittedName>
        <fullName evidence="2">PRC-barrel domain-containing protein</fullName>
    </submittedName>
</protein>
<accession>N0BET2</accession>
<dbReference type="PANTHER" id="PTHR36505:SF1">
    <property type="entry name" value="BLR1072 PROTEIN"/>
    <property type="match status" value="1"/>
</dbReference>
<dbReference type="PANTHER" id="PTHR36505">
    <property type="entry name" value="BLR1072 PROTEIN"/>
    <property type="match status" value="1"/>
</dbReference>
<evidence type="ECO:0000313" key="2">
    <source>
        <dbReference type="EMBL" id="AGK58625.1"/>
    </source>
</evidence>
<feature type="domain" description="PRC-barrel" evidence="1">
    <location>
        <begin position="59"/>
        <end position="123"/>
    </location>
</feature>
<proteinExistence type="predicted"/>
<dbReference type="InterPro" id="IPR011033">
    <property type="entry name" value="PRC_barrel-like_sf"/>
</dbReference>
<evidence type="ECO:0000313" key="3">
    <source>
        <dbReference type="Proteomes" id="UP000005952"/>
    </source>
</evidence>
<dbReference type="eggNOG" id="COG1873">
    <property type="taxonomic scope" value="Bacteria"/>
</dbReference>
<dbReference type="Gene3D" id="2.30.30.240">
    <property type="entry name" value="PRC-barrel domain"/>
    <property type="match status" value="1"/>
</dbReference>
<sequence length="149" mass="16021">MQSSARGTNPFREIVMIHQSQMENKMTRLAINVLTAGVLAAASIATIPAFAADNMQTAEELRTSKLVGSKVYNNANQNIGSIDDIILKPDGSMDEVVLSVGGFLGMGDKYVAVPFSNLKITRDGSSFKIVTDGTKDSLKALPAYQFFKS</sequence>
<dbReference type="EMBL" id="CP005587">
    <property type="protein sequence ID" value="AGK58625.1"/>
    <property type="molecule type" value="Genomic_DNA"/>
</dbReference>
<evidence type="ECO:0000259" key="1">
    <source>
        <dbReference type="Pfam" id="PF05239"/>
    </source>
</evidence>
<dbReference type="STRING" id="670307.HYPDE_34768"/>
<dbReference type="SUPFAM" id="SSF50346">
    <property type="entry name" value="PRC-barrel domain"/>
    <property type="match status" value="1"/>
</dbReference>
<organism evidence="2 3">
    <name type="scientific">Hyphomicrobium denitrificans 1NES1</name>
    <dbReference type="NCBI Taxonomy" id="670307"/>
    <lineage>
        <taxon>Bacteria</taxon>
        <taxon>Pseudomonadati</taxon>
        <taxon>Pseudomonadota</taxon>
        <taxon>Alphaproteobacteria</taxon>
        <taxon>Hyphomicrobiales</taxon>
        <taxon>Hyphomicrobiaceae</taxon>
        <taxon>Hyphomicrobium</taxon>
    </lineage>
</organism>
<dbReference type="InterPro" id="IPR027275">
    <property type="entry name" value="PRC-brl_dom"/>
</dbReference>